<dbReference type="Proteomes" id="UP001174347">
    <property type="component" value="Unassembled WGS sequence"/>
</dbReference>
<reference evidence="1" key="1">
    <citation type="submission" date="2023-07" db="EMBL/GenBank/DDBJ databases">
        <title>Insights into the diversity of cutaneous corynebacteria.</title>
        <authorList>
            <person name="Bruggemann H."/>
            <person name="Poehlein A."/>
        </authorList>
    </citation>
    <scope>NUCLEOTIDE SEQUENCE</scope>
    <source>
        <strain evidence="1">P7_F1</strain>
    </source>
</reference>
<organism evidence="1 2">
    <name type="scientific">Corynebacterium kefirresidentii</name>
    <dbReference type="NCBI Taxonomy" id="1979527"/>
    <lineage>
        <taxon>Bacteria</taxon>
        <taxon>Bacillati</taxon>
        <taxon>Actinomycetota</taxon>
        <taxon>Actinomycetes</taxon>
        <taxon>Mycobacteriales</taxon>
        <taxon>Corynebacteriaceae</taxon>
        <taxon>Corynebacterium</taxon>
    </lineage>
</organism>
<evidence type="ECO:0000313" key="2">
    <source>
        <dbReference type="Proteomes" id="UP001174347"/>
    </source>
</evidence>
<accession>A0ABT8Q3Z9</accession>
<name>A0ABT8Q3Z9_9CORY</name>
<dbReference type="GeneID" id="81706817"/>
<dbReference type="InterPro" id="IPR017523">
    <property type="entry name" value="Rv3268"/>
</dbReference>
<dbReference type="SUPFAM" id="SSF56801">
    <property type="entry name" value="Acetyl-CoA synthetase-like"/>
    <property type="match status" value="1"/>
</dbReference>
<dbReference type="EMBL" id="JAUKFM010000003">
    <property type="protein sequence ID" value="MDN8620074.1"/>
    <property type="molecule type" value="Genomic_DNA"/>
</dbReference>
<dbReference type="RefSeq" id="WP_200288089.1">
    <property type="nucleotide sequence ID" value="NZ_CP067012.1"/>
</dbReference>
<keyword evidence="2" id="KW-1185">Reference proteome</keyword>
<proteinExistence type="predicted"/>
<comment type="caution">
    <text evidence="1">The sequence shown here is derived from an EMBL/GenBank/DDBJ whole genome shotgun (WGS) entry which is preliminary data.</text>
</comment>
<sequence length="221" mass="23353">MELLAHLLHADAASPRLTVYNETTGARMDFSGQTLDNWVAKIANMLEEELDLEADSTIAIDLPSSWQAAVVALGALASGPSYSFGESAALADVVFTSPSRYPAAHDRQPQADIVLISEDPFGRGVVESGGDLPTGAIDFGPTVRFYGDQYFGETQPLPQLVNTPASAERLLSTGWSDNESFSRAVLEPLAAGGSAVIVAGVCPAERLEEIASNEKVTARLS</sequence>
<dbReference type="InterPro" id="IPR042099">
    <property type="entry name" value="ANL_N_sf"/>
</dbReference>
<dbReference type="Gene3D" id="3.40.50.12780">
    <property type="entry name" value="N-terminal domain of ligase-like"/>
    <property type="match status" value="1"/>
</dbReference>
<evidence type="ECO:0000313" key="1">
    <source>
        <dbReference type="EMBL" id="MDN8620074.1"/>
    </source>
</evidence>
<gene>
    <name evidence="1" type="ORF">Q0N36_05690</name>
</gene>
<protein>
    <submittedName>
        <fullName evidence="1">TIGR03089 family protein</fullName>
    </submittedName>
</protein>
<dbReference type="NCBIfam" id="TIGR03089">
    <property type="entry name" value="TIGR03089 family protein"/>
    <property type="match status" value="1"/>
</dbReference>